<protein>
    <recommendedName>
        <fullName evidence="2">Phage protein</fullName>
    </recommendedName>
</protein>
<accession>A0A8S5NDN2</accession>
<sequence length="141" mass="15450">MSDKTIKLDLSQIGDGGLQEKVDKELERVIANILDPNTETKTARKLAITLTMKPDDTRQTVATAMEVKSTLAPQKAVATTVLIGQEGSQVYANELKSNMPGQTYFDDKAILRTDVGEPIEDIEKGINNDVIDFNKQKKAGN</sequence>
<dbReference type="EMBL" id="BK015133">
    <property type="protein sequence ID" value="DAD92378.1"/>
    <property type="molecule type" value="Genomic_DNA"/>
</dbReference>
<organism evidence="1">
    <name type="scientific">Siphoviridae sp. ctzXg6</name>
    <dbReference type="NCBI Taxonomy" id="2826531"/>
    <lineage>
        <taxon>Viruses</taxon>
        <taxon>Duplodnaviria</taxon>
        <taxon>Heunggongvirae</taxon>
        <taxon>Uroviricota</taxon>
        <taxon>Caudoviricetes</taxon>
    </lineage>
</organism>
<evidence type="ECO:0008006" key="2">
    <source>
        <dbReference type="Google" id="ProtNLM"/>
    </source>
</evidence>
<reference evidence="1" key="1">
    <citation type="journal article" date="2021" name="Proc. Natl. Acad. Sci. U.S.A.">
        <title>A Catalog of Tens of Thousands of Viruses from Human Metagenomes Reveals Hidden Associations with Chronic Diseases.</title>
        <authorList>
            <person name="Tisza M.J."/>
            <person name="Buck C.B."/>
        </authorList>
    </citation>
    <scope>NUCLEOTIDE SEQUENCE</scope>
    <source>
        <strain evidence="1">CtzXg6</strain>
    </source>
</reference>
<name>A0A8S5NDN2_9CAUD</name>
<evidence type="ECO:0000313" key="1">
    <source>
        <dbReference type="EMBL" id="DAD92378.1"/>
    </source>
</evidence>
<proteinExistence type="predicted"/>